<organism evidence="2 3">
    <name type="scientific">Parageobacillus thermoglucosidasius</name>
    <name type="common">Geobacillus thermoglucosidasius</name>
    <dbReference type="NCBI Taxonomy" id="1426"/>
    <lineage>
        <taxon>Bacteria</taxon>
        <taxon>Bacillati</taxon>
        <taxon>Bacillota</taxon>
        <taxon>Bacilli</taxon>
        <taxon>Bacillales</taxon>
        <taxon>Anoxybacillaceae</taxon>
        <taxon>Parageobacillus</taxon>
    </lineage>
</organism>
<evidence type="ECO:0000313" key="3">
    <source>
        <dbReference type="Proteomes" id="UP001058458"/>
    </source>
</evidence>
<dbReference type="Proteomes" id="UP001058458">
    <property type="component" value="Chromosome"/>
</dbReference>
<gene>
    <name evidence="2" type="ORF">IMI45_11680</name>
</gene>
<keyword evidence="1" id="KW-0812">Transmembrane</keyword>
<protein>
    <submittedName>
        <fullName evidence="2">Uncharacterized protein</fullName>
    </submittedName>
</protein>
<keyword evidence="1" id="KW-1133">Transmembrane helix</keyword>
<dbReference type="AlphaFoldDB" id="A0AB38QUH8"/>
<accession>A0AB38QUH8</accession>
<reference evidence="2" key="1">
    <citation type="submission" date="2020-10" db="EMBL/GenBank/DDBJ databases">
        <authorList>
            <person name="Delgado J.A."/>
            <person name="Gonzalez J.M."/>
        </authorList>
    </citation>
    <scope>NUCLEOTIDE SEQUENCE</scope>
    <source>
        <strain evidence="2">23.6</strain>
    </source>
</reference>
<evidence type="ECO:0000256" key="1">
    <source>
        <dbReference type="SAM" id="Phobius"/>
    </source>
</evidence>
<feature type="transmembrane region" description="Helical" evidence="1">
    <location>
        <begin position="31"/>
        <end position="48"/>
    </location>
</feature>
<name>A0AB38QUH8_PARTM</name>
<dbReference type="EMBL" id="CP063414">
    <property type="protein sequence ID" value="UOE75014.1"/>
    <property type="molecule type" value="Genomic_DNA"/>
</dbReference>
<dbReference type="RefSeq" id="WP_161495964.1">
    <property type="nucleotide sequence ID" value="NZ_BHZK01000001.1"/>
</dbReference>
<sequence length="54" mass="6095">MELVALGYFGVVMLLLRGTTPAQKRRICGTFAALVAIFMIGLFYRFTIKQDHSE</sequence>
<proteinExistence type="predicted"/>
<keyword evidence="1" id="KW-0472">Membrane</keyword>
<evidence type="ECO:0000313" key="2">
    <source>
        <dbReference type="EMBL" id="UOE75014.1"/>
    </source>
</evidence>